<dbReference type="Pfam" id="PF13385">
    <property type="entry name" value="Laminin_G_3"/>
    <property type="match status" value="1"/>
</dbReference>
<evidence type="ECO:0000256" key="1">
    <source>
        <dbReference type="ARBA" id="ARBA00022729"/>
    </source>
</evidence>
<evidence type="ECO:0000313" key="6">
    <source>
        <dbReference type="EMBL" id="TDD61353.1"/>
    </source>
</evidence>
<keyword evidence="7" id="KW-1185">Reference proteome</keyword>
<sequence>MTTNATRSRQTRTASGVLAIAVLASLAGAGIGPAAAKETAKDPVPKVETPSARAAKTGQRVELPDRTTELSQTFVNPNGTFTYEQSIMPVRTKRDGKWIGLDATLERSADGMIRPRAASVQMAFSAGGSGPLVAMKDADGGELKFSWPGELPKPDVKADTLTYRSVLPDVDLKITVSTSSFTEVLVVHTPEAADLPALRKITFGMHANGVAMRKTRSGGFEALDRFGRAIFSGPQPTMWDSRGSGRSEPAGSDRAEAPLEGDEVRPMPLDVAGKSISITPSASLADDPKTVYPIYIDPPAQGAASGRAMINERYAGTSTWNWTNPEGMGYQSFEPWSRKRLFYQFLLPTNIYGAKIKAATMSVFETFAASCTPKTVQVWKTIKFSDGITWNNGSGSAVWQKHLSSATVAHGRDGCEPGGSWVTFPVGSAVGDQVGAGARYVYFGLRAADETDELAWKRWRNDARLSIDYNHLPSISNRKFTEPEAPCASNIADYPIVPTRYPIPEVVINDNDQANQSVAVDFEVYLTGTTEPVWGSNSVKKVPGSRFTPQLVLWNRGENVPLLNNKVYAWRARAWDGIDYSAWTSYCYFMMDSSKPASPTIEMVTPGPYRVGQTLTAKIVPHASDVVSSKYALNDDAPGHNASGASPTFTFVPDVFGPGYTLRAWSVDNAGNASSYPGSLSINIENATEIGRWAMDEGSGNTTADLSGKNHPLVIATGVTWSNGNKWLPAPTGPNDFALKFSGNSTTAQTGAGNIVNTRQNYSVTARVRPGTQTARQVVVSEDSPGQSAFTLGILSYDAVAEQAIWGFTVPDPDGSGEIQAKSTPMSVDPGEWVHLSGIYDAGSRTMRLYVDDILVATVPVPGTLPTIDGNAAFRIGHGMLNNAYARYFTGDIEDVRIYAGAIDHSVVNTLQGEPK</sequence>
<name>A0A4R4ZQX7_9ACTN</name>
<keyword evidence="2" id="KW-1015">Disulfide bond</keyword>
<feature type="domain" description="LamG-like jellyroll fold" evidence="5">
    <location>
        <begin position="760"/>
        <end position="906"/>
    </location>
</feature>
<dbReference type="SUPFAM" id="SSF49899">
    <property type="entry name" value="Concanavalin A-like lectins/glucanases"/>
    <property type="match status" value="1"/>
</dbReference>
<protein>
    <submittedName>
        <fullName evidence="6">LamG domain-containing protein</fullName>
    </submittedName>
</protein>
<feature type="region of interest" description="Disordered" evidence="3">
    <location>
        <begin position="234"/>
        <end position="260"/>
    </location>
</feature>
<dbReference type="OrthoDB" id="9762066at2"/>
<dbReference type="EMBL" id="SMKX01000015">
    <property type="protein sequence ID" value="TDD61353.1"/>
    <property type="molecule type" value="Genomic_DNA"/>
</dbReference>
<proteinExistence type="predicted"/>
<dbReference type="InterPro" id="IPR013320">
    <property type="entry name" value="ConA-like_dom_sf"/>
</dbReference>
<evidence type="ECO:0000256" key="4">
    <source>
        <dbReference type="SAM" id="SignalP"/>
    </source>
</evidence>
<keyword evidence="1 4" id="KW-0732">Signal</keyword>
<feature type="chain" id="PRO_5039253292" evidence="4">
    <location>
        <begin position="30"/>
        <end position="916"/>
    </location>
</feature>
<feature type="compositionally biased region" description="Basic and acidic residues" evidence="3">
    <location>
        <begin position="251"/>
        <end position="260"/>
    </location>
</feature>
<evidence type="ECO:0000313" key="7">
    <source>
        <dbReference type="Proteomes" id="UP000295124"/>
    </source>
</evidence>
<gene>
    <name evidence="6" type="ORF">E1263_07535</name>
</gene>
<evidence type="ECO:0000256" key="2">
    <source>
        <dbReference type="ARBA" id="ARBA00023157"/>
    </source>
</evidence>
<evidence type="ECO:0000259" key="5">
    <source>
        <dbReference type="SMART" id="SM00560"/>
    </source>
</evidence>
<feature type="signal peptide" evidence="4">
    <location>
        <begin position="1"/>
        <end position="29"/>
    </location>
</feature>
<accession>A0A4R4ZQX7</accession>
<feature type="region of interest" description="Disordered" evidence="3">
    <location>
        <begin position="34"/>
        <end position="58"/>
    </location>
</feature>
<dbReference type="Proteomes" id="UP000295124">
    <property type="component" value="Unassembled WGS sequence"/>
</dbReference>
<dbReference type="RefSeq" id="WP_132166448.1">
    <property type="nucleotide sequence ID" value="NZ_SMKX01000015.1"/>
</dbReference>
<reference evidence="6 7" key="1">
    <citation type="submission" date="2019-03" db="EMBL/GenBank/DDBJ databases">
        <title>Draft genome sequences of novel Actinobacteria.</title>
        <authorList>
            <person name="Sahin N."/>
            <person name="Ay H."/>
            <person name="Saygin H."/>
        </authorList>
    </citation>
    <scope>NUCLEOTIDE SEQUENCE [LARGE SCALE GENOMIC DNA]</scope>
    <source>
        <strain evidence="6 7">JCM 13523</strain>
    </source>
</reference>
<dbReference type="AlphaFoldDB" id="A0A4R4ZQX7"/>
<organism evidence="6 7">
    <name type="scientific">Kribbella antibiotica</name>
    <dbReference type="NCBI Taxonomy" id="190195"/>
    <lineage>
        <taxon>Bacteria</taxon>
        <taxon>Bacillati</taxon>
        <taxon>Actinomycetota</taxon>
        <taxon>Actinomycetes</taxon>
        <taxon>Propionibacteriales</taxon>
        <taxon>Kribbellaceae</taxon>
        <taxon>Kribbella</taxon>
    </lineage>
</organism>
<comment type="caution">
    <text evidence="6">The sequence shown here is derived from an EMBL/GenBank/DDBJ whole genome shotgun (WGS) entry which is preliminary data.</text>
</comment>
<evidence type="ECO:0000256" key="3">
    <source>
        <dbReference type="SAM" id="MobiDB-lite"/>
    </source>
</evidence>
<dbReference type="InterPro" id="IPR006558">
    <property type="entry name" value="LamG-like"/>
</dbReference>
<dbReference type="SMART" id="SM00560">
    <property type="entry name" value="LamGL"/>
    <property type="match status" value="1"/>
</dbReference>
<dbReference type="Gene3D" id="2.60.120.200">
    <property type="match status" value="1"/>
</dbReference>